<dbReference type="Proteomes" id="UP000518266">
    <property type="component" value="Unassembled WGS sequence"/>
</dbReference>
<evidence type="ECO:0000313" key="1">
    <source>
        <dbReference type="EMBL" id="KAF3836154.1"/>
    </source>
</evidence>
<proteinExistence type="predicted"/>
<gene>
    <name evidence="1" type="ORF">F7725_028712</name>
</gene>
<dbReference type="AlphaFoldDB" id="A0A7J5XGJ5"/>
<comment type="caution">
    <text evidence="1">The sequence shown here is derived from an EMBL/GenBank/DDBJ whole genome shotgun (WGS) entry which is preliminary data.</text>
</comment>
<keyword evidence="2" id="KW-1185">Reference proteome</keyword>
<sequence>MEGGERGVSGCPSFLRGLRTPFTLIRILEIITTRSLPPCGSSYTTGTEPRISKIPEKLIAFVCRASDELTAV</sequence>
<protein>
    <submittedName>
        <fullName evidence="1">Uncharacterized protein</fullName>
    </submittedName>
</protein>
<name>A0A7J5XGJ5_DISMA</name>
<reference evidence="1 2" key="1">
    <citation type="submission" date="2020-03" db="EMBL/GenBank/DDBJ databases">
        <title>Dissostichus mawsoni Genome sequencing and assembly.</title>
        <authorList>
            <person name="Park H."/>
        </authorList>
    </citation>
    <scope>NUCLEOTIDE SEQUENCE [LARGE SCALE GENOMIC DNA]</scope>
    <source>
        <strain evidence="1">DM0001</strain>
        <tissue evidence="1">Muscle</tissue>
    </source>
</reference>
<organism evidence="1 2">
    <name type="scientific">Dissostichus mawsoni</name>
    <name type="common">Antarctic cod</name>
    <dbReference type="NCBI Taxonomy" id="36200"/>
    <lineage>
        <taxon>Eukaryota</taxon>
        <taxon>Metazoa</taxon>
        <taxon>Chordata</taxon>
        <taxon>Craniata</taxon>
        <taxon>Vertebrata</taxon>
        <taxon>Euteleostomi</taxon>
        <taxon>Actinopterygii</taxon>
        <taxon>Neopterygii</taxon>
        <taxon>Teleostei</taxon>
        <taxon>Neoteleostei</taxon>
        <taxon>Acanthomorphata</taxon>
        <taxon>Eupercaria</taxon>
        <taxon>Perciformes</taxon>
        <taxon>Notothenioidei</taxon>
        <taxon>Nototheniidae</taxon>
        <taxon>Dissostichus</taxon>
    </lineage>
</organism>
<accession>A0A7J5XGJ5</accession>
<evidence type="ECO:0000313" key="2">
    <source>
        <dbReference type="Proteomes" id="UP000518266"/>
    </source>
</evidence>
<dbReference type="EMBL" id="JAAKFY010000024">
    <property type="protein sequence ID" value="KAF3836154.1"/>
    <property type="molecule type" value="Genomic_DNA"/>
</dbReference>